<dbReference type="Proteomes" id="UP000789901">
    <property type="component" value="Unassembled WGS sequence"/>
</dbReference>
<evidence type="ECO:0000313" key="2">
    <source>
        <dbReference type="Proteomes" id="UP000789901"/>
    </source>
</evidence>
<accession>A0ABN7WK66</accession>
<gene>
    <name evidence="1" type="ORF">GMARGA_LOCUS32019</name>
</gene>
<reference evidence="1 2" key="1">
    <citation type="submission" date="2021-06" db="EMBL/GenBank/DDBJ databases">
        <authorList>
            <person name="Kallberg Y."/>
            <person name="Tangrot J."/>
            <person name="Rosling A."/>
        </authorList>
    </citation>
    <scope>NUCLEOTIDE SEQUENCE [LARGE SCALE GENOMIC DNA]</scope>
    <source>
        <strain evidence="1 2">120-4 pot B 10/14</strain>
    </source>
</reference>
<name>A0ABN7WK66_GIGMA</name>
<keyword evidence="2" id="KW-1185">Reference proteome</keyword>
<dbReference type="EMBL" id="CAJVQB010049197">
    <property type="protein sequence ID" value="CAG8834371.1"/>
    <property type="molecule type" value="Genomic_DNA"/>
</dbReference>
<proteinExistence type="predicted"/>
<sequence length="165" mass="19562">MPKPLEYHLDLTENSRLSDFIKTKILKQQALMGLLKQTTSRFEFLLNKDQKKVRLLGNNALHDIKNIPIEIPELSKEAYNVLKNLDNELRDHYNNSDPVVNITRSKYFFIDTKIGELTYLNYPFMRVIVLNKYPFNYLKFYIAEFFKFGNVTKTLNVLYSINKDK</sequence>
<feature type="non-terminal residue" evidence="1">
    <location>
        <position position="165"/>
    </location>
</feature>
<comment type="caution">
    <text evidence="1">The sequence shown here is derived from an EMBL/GenBank/DDBJ whole genome shotgun (WGS) entry which is preliminary data.</text>
</comment>
<evidence type="ECO:0000313" key="1">
    <source>
        <dbReference type="EMBL" id="CAG8834371.1"/>
    </source>
</evidence>
<organism evidence="1 2">
    <name type="scientific">Gigaspora margarita</name>
    <dbReference type="NCBI Taxonomy" id="4874"/>
    <lineage>
        <taxon>Eukaryota</taxon>
        <taxon>Fungi</taxon>
        <taxon>Fungi incertae sedis</taxon>
        <taxon>Mucoromycota</taxon>
        <taxon>Glomeromycotina</taxon>
        <taxon>Glomeromycetes</taxon>
        <taxon>Diversisporales</taxon>
        <taxon>Gigasporaceae</taxon>
        <taxon>Gigaspora</taxon>
    </lineage>
</organism>
<protein>
    <submittedName>
        <fullName evidence="1">1551_t:CDS:1</fullName>
    </submittedName>
</protein>